<dbReference type="SUPFAM" id="SSF46785">
    <property type="entry name" value="Winged helix' DNA-binding domain"/>
    <property type="match status" value="1"/>
</dbReference>
<dbReference type="FunFam" id="1.10.10.10:FF:000056">
    <property type="entry name" value="IclR family transcriptional regulator"/>
    <property type="match status" value="1"/>
</dbReference>
<keyword evidence="7" id="KW-1185">Reference proteome</keyword>
<dbReference type="SUPFAM" id="SSF55781">
    <property type="entry name" value="GAF domain-like"/>
    <property type="match status" value="1"/>
</dbReference>
<feature type="domain" description="IclR-ED" evidence="5">
    <location>
        <begin position="84"/>
        <end position="276"/>
    </location>
</feature>
<keyword evidence="3" id="KW-0804">Transcription</keyword>
<sequence length="276" mass="29204">MNGEDDVDNEASGNGNARGGIQALDAALTVLHALADFEGPAALIDIARAVSMPSSKVHRYLASFIHAGFVRQTQRSGRYELGPFAASLGIAALGRSDFVNQAADALPDLVEQTGLTVLLTVWGSQGATVIRWCRAPSPMVTSFGLGSSLPLLTSSSGRVFLAFLPRHVTAARLYLEVERAMDAGLSWPDLDLSGASIDRLAETIRADGFASVDGRYVPGLRAVAAPVINWQGEAEAAVTLISNSEQILSADNPAVRQLLDFTTAISSRRQWPSSKA</sequence>
<proteinExistence type="predicted"/>
<dbReference type="InterPro" id="IPR036388">
    <property type="entry name" value="WH-like_DNA-bd_sf"/>
</dbReference>
<evidence type="ECO:0000259" key="4">
    <source>
        <dbReference type="PROSITE" id="PS51077"/>
    </source>
</evidence>
<dbReference type="Pfam" id="PF01614">
    <property type="entry name" value="IclR_C"/>
    <property type="match status" value="1"/>
</dbReference>
<dbReference type="InterPro" id="IPR036390">
    <property type="entry name" value="WH_DNA-bd_sf"/>
</dbReference>
<organism evidence="6 7">
    <name type="scientific">Agrobacterium deltaense NCPPB 1641</name>
    <dbReference type="NCBI Taxonomy" id="1183425"/>
    <lineage>
        <taxon>Bacteria</taxon>
        <taxon>Pseudomonadati</taxon>
        <taxon>Pseudomonadota</taxon>
        <taxon>Alphaproteobacteria</taxon>
        <taxon>Hyphomicrobiales</taxon>
        <taxon>Rhizobiaceae</taxon>
        <taxon>Rhizobium/Agrobacterium group</taxon>
        <taxon>Agrobacterium</taxon>
    </lineage>
</organism>
<dbReference type="GO" id="GO:0003700">
    <property type="term" value="F:DNA-binding transcription factor activity"/>
    <property type="evidence" value="ECO:0007669"/>
    <property type="project" value="TreeGrafter"/>
</dbReference>
<evidence type="ECO:0000259" key="5">
    <source>
        <dbReference type="PROSITE" id="PS51078"/>
    </source>
</evidence>
<dbReference type="GO" id="GO:0045892">
    <property type="term" value="P:negative regulation of DNA-templated transcription"/>
    <property type="evidence" value="ECO:0007669"/>
    <property type="project" value="TreeGrafter"/>
</dbReference>
<dbReference type="AlphaFoldDB" id="A0A1S7TVR3"/>
<dbReference type="InterPro" id="IPR005471">
    <property type="entry name" value="Tscrpt_reg_IclR_N"/>
</dbReference>
<dbReference type="Proteomes" id="UP000192140">
    <property type="component" value="Unassembled WGS sequence"/>
</dbReference>
<dbReference type="Gene3D" id="1.10.10.10">
    <property type="entry name" value="Winged helix-like DNA-binding domain superfamily/Winged helix DNA-binding domain"/>
    <property type="match status" value="1"/>
</dbReference>
<accession>A0A1S7TVR3</accession>
<feature type="domain" description="HTH iclR-type" evidence="4">
    <location>
        <begin position="21"/>
        <end position="83"/>
    </location>
</feature>
<dbReference type="PANTHER" id="PTHR30136:SF8">
    <property type="entry name" value="TRANSCRIPTIONAL REGULATORY PROTEIN"/>
    <property type="match status" value="1"/>
</dbReference>
<dbReference type="InterPro" id="IPR029016">
    <property type="entry name" value="GAF-like_dom_sf"/>
</dbReference>
<dbReference type="PANTHER" id="PTHR30136">
    <property type="entry name" value="HELIX-TURN-HELIX TRANSCRIPTIONAL REGULATOR, ICLR FAMILY"/>
    <property type="match status" value="1"/>
</dbReference>
<evidence type="ECO:0000256" key="1">
    <source>
        <dbReference type="ARBA" id="ARBA00023015"/>
    </source>
</evidence>
<keyword evidence="1" id="KW-0805">Transcription regulation</keyword>
<dbReference type="PROSITE" id="PS51077">
    <property type="entry name" value="HTH_ICLR"/>
    <property type="match status" value="1"/>
</dbReference>
<evidence type="ECO:0000256" key="3">
    <source>
        <dbReference type="ARBA" id="ARBA00023163"/>
    </source>
</evidence>
<keyword evidence="2" id="KW-0238">DNA-binding</keyword>
<gene>
    <name evidence="6" type="ORF">AGR7A_Lc120194</name>
</gene>
<dbReference type="SMART" id="SM00346">
    <property type="entry name" value="HTH_ICLR"/>
    <property type="match status" value="1"/>
</dbReference>
<dbReference type="Pfam" id="PF09339">
    <property type="entry name" value="HTH_IclR"/>
    <property type="match status" value="1"/>
</dbReference>
<evidence type="ECO:0000313" key="6">
    <source>
        <dbReference type="EMBL" id="CVI58641.1"/>
    </source>
</evidence>
<dbReference type="EMBL" id="FCNP01000033">
    <property type="protein sequence ID" value="CVI58641.1"/>
    <property type="molecule type" value="Genomic_DNA"/>
</dbReference>
<dbReference type="RefSeq" id="WP_035263466.1">
    <property type="nucleotide sequence ID" value="NZ_LT009776.1"/>
</dbReference>
<name>A0A1S7TVR3_9HYPH</name>
<evidence type="ECO:0000313" key="7">
    <source>
        <dbReference type="Proteomes" id="UP000192140"/>
    </source>
</evidence>
<reference evidence="6" key="1">
    <citation type="submission" date="2016-01" db="EMBL/GenBank/DDBJ databases">
        <authorList>
            <person name="Regsiter A."/>
            <person name="william w."/>
        </authorList>
    </citation>
    <scope>NUCLEOTIDE SEQUENCE</scope>
    <source>
        <strain evidence="6">NCPPB 1641</strain>
    </source>
</reference>
<dbReference type="InterPro" id="IPR050707">
    <property type="entry name" value="HTH_MetabolicPath_Reg"/>
</dbReference>
<dbReference type="InterPro" id="IPR014757">
    <property type="entry name" value="Tscrpt_reg_IclR_C"/>
</dbReference>
<comment type="caution">
    <text evidence="6">The sequence shown here is derived from an EMBL/GenBank/DDBJ whole genome shotgun (WGS) entry which is preliminary data.</text>
</comment>
<dbReference type="PROSITE" id="PS51078">
    <property type="entry name" value="ICLR_ED"/>
    <property type="match status" value="1"/>
</dbReference>
<dbReference type="GO" id="GO:0003677">
    <property type="term" value="F:DNA binding"/>
    <property type="evidence" value="ECO:0007669"/>
    <property type="project" value="UniProtKB-KW"/>
</dbReference>
<evidence type="ECO:0000256" key="2">
    <source>
        <dbReference type="ARBA" id="ARBA00023125"/>
    </source>
</evidence>
<protein>
    <submittedName>
        <fullName evidence="6">Regulatory protein, IclR</fullName>
    </submittedName>
</protein>
<dbReference type="Gene3D" id="3.30.450.40">
    <property type="match status" value="1"/>
</dbReference>